<keyword evidence="2 3" id="KW-0472">Membrane</keyword>
<keyword evidence="3" id="KW-1133">Transmembrane helix</keyword>
<evidence type="ECO:0000313" key="4">
    <source>
        <dbReference type="EMBL" id="KAL3718390.1"/>
    </source>
</evidence>
<dbReference type="PANTHER" id="PTHR31234">
    <property type="entry name" value="LATE EMBRYOGENESIS ABUNDANT (LEA) HYDROXYPROLINE-RICH GLYCOPROTEIN FAMILY"/>
    <property type="match status" value="1"/>
</dbReference>
<dbReference type="InterPro" id="IPR044839">
    <property type="entry name" value="NDR1-like"/>
</dbReference>
<dbReference type="AlphaFoldDB" id="A0ABD3IWY3"/>
<dbReference type="PANTHER" id="PTHR31234:SF2">
    <property type="entry name" value="OS05G0199100 PROTEIN"/>
    <property type="match status" value="1"/>
</dbReference>
<accession>A0ABD3IWY3</accession>
<evidence type="ECO:0000256" key="1">
    <source>
        <dbReference type="ARBA" id="ARBA00004370"/>
    </source>
</evidence>
<gene>
    <name evidence="4" type="ORF">ACJRO7_003516</name>
</gene>
<evidence type="ECO:0000313" key="5">
    <source>
        <dbReference type="Proteomes" id="UP001634007"/>
    </source>
</evidence>
<organism evidence="4 5">
    <name type="scientific">Eucalyptus globulus</name>
    <name type="common">Tasmanian blue gum</name>
    <dbReference type="NCBI Taxonomy" id="34317"/>
    <lineage>
        <taxon>Eukaryota</taxon>
        <taxon>Viridiplantae</taxon>
        <taxon>Streptophyta</taxon>
        <taxon>Embryophyta</taxon>
        <taxon>Tracheophyta</taxon>
        <taxon>Spermatophyta</taxon>
        <taxon>Magnoliopsida</taxon>
        <taxon>eudicotyledons</taxon>
        <taxon>Gunneridae</taxon>
        <taxon>Pentapetalae</taxon>
        <taxon>rosids</taxon>
        <taxon>malvids</taxon>
        <taxon>Myrtales</taxon>
        <taxon>Myrtaceae</taxon>
        <taxon>Myrtoideae</taxon>
        <taxon>Eucalypteae</taxon>
        <taxon>Eucalyptus</taxon>
    </lineage>
</organism>
<evidence type="ECO:0000256" key="3">
    <source>
        <dbReference type="SAM" id="Phobius"/>
    </source>
</evidence>
<reference evidence="4 5" key="1">
    <citation type="submission" date="2024-11" db="EMBL/GenBank/DDBJ databases">
        <title>Chromosome-level genome assembly of Eucalyptus globulus Labill. provides insights into its genome evolution.</title>
        <authorList>
            <person name="Li X."/>
        </authorList>
    </citation>
    <scope>NUCLEOTIDE SEQUENCE [LARGE SCALE GENOMIC DNA]</scope>
    <source>
        <strain evidence="4">CL2024</strain>
        <tissue evidence="4">Fresh tender leaves</tissue>
    </source>
</reference>
<name>A0ABD3IWY3_EUCGL</name>
<proteinExistence type="predicted"/>
<feature type="transmembrane region" description="Helical" evidence="3">
    <location>
        <begin position="29"/>
        <end position="51"/>
    </location>
</feature>
<keyword evidence="3" id="KW-0812">Transmembrane</keyword>
<comment type="subcellular location">
    <subcellularLocation>
        <location evidence="1">Membrane</location>
    </subcellularLocation>
</comment>
<dbReference type="Proteomes" id="UP001634007">
    <property type="component" value="Unassembled WGS sequence"/>
</dbReference>
<dbReference type="EMBL" id="JBJKBG010000010">
    <property type="protein sequence ID" value="KAL3718390.1"/>
    <property type="molecule type" value="Genomic_DNA"/>
</dbReference>
<comment type="caution">
    <text evidence="4">The sequence shown here is derived from an EMBL/GenBank/DDBJ whole genome shotgun (WGS) entry which is preliminary data.</text>
</comment>
<dbReference type="GO" id="GO:0016020">
    <property type="term" value="C:membrane"/>
    <property type="evidence" value="ECO:0007669"/>
    <property type="project" value="UniProtKB-SubCell"/>
</dbReference>
<sequence length="228" mass="25074">MATTTTSSAATATATPSTSSRSYRTVFRIMQSLVLLVVLISAIIAIAWLVLNPRAPTFRLDSLSLSGLPNTSDTSCPPLKLHVGIELTATNPNKKLGVVIQDVTLWLALVHHKCQLPLSSHNHTSSSEHHISKRGRGVLTFQVETGPRPGCRTRRKRPFQFTVNEELRKGLAVMSVRMQVSVKFMHAYWPSKSAFVEVKCEDLSIGLSSSRRIGELKDGGKDCLVHFV</sequence>
<protein>
    <recommendedName>
        <fullName evidence="6">Late embryogenesis abundant protein LEA-2 subgroup domain-containing protein</fullName>
    </recommendedName>
</protein>
<keyword evidence="5" id="KW-1185">Reference proteome</keyword>
<evidence type="ECO:0008006" key="6">
    <source>
        <dbReference type="Google" id="ProtNLM"/>
    </source>
</evidence>
<evidence type="ECO:0000256" key="2">
    <source>
        <dbReference type="ARBA" id="ARBA00023136"/>
    </source>
</evidence>